<keyword evidence="2" id="KW-1185">Reference proteome</keyword>
<comment type="caution">
    <text evidence="1">The sequence shown here is derived from an EMBL/GenBank/DDBJ whole genome shotgun (WGS) entry which is preliminary data.</text>
</comment>
<reference evidence="1" key="1">
    <citation type="submission" date="2022-07" db="EMBL/GenBank/DDBJ databases">
        <title>Gramela sediminis sp. nov., isolated from deep-sea sediment of the Indian Ocean.</title>
        <authorList>
            <person name="Shi H."/>
        </authorList>
    </citation>
    <scope>NUCLEOTIDE SEQUENCE</scope>
    <source>
        <strain evidence="1">GC03-9</strain>
    </source>
</reference>
<accession>A0A9X2REG3</accession>
<proteinExistence type="predicted"/>
<dbReference type="RefSeq" id="WP_241552191.1">
    <property type="nucleotide sequence ID" value="NZ_JANCNS010000003.1"/>
</dbReference>
<dbReference type="Proteomes" id="UP001155280">
    <property type="component" value="Unassembled WGS sequence"/>
</dbReference>
<dbReference type="EMBL" id="JANCNS010000003">
    <property type="protein sequence ID" value="MCP9201326.1"/>
    <property type="molecule type" value="Genomic_DNA"/>
</dbReference>
<protein>
    <submittedName>
        <fullName evidence="1">Uncharacterized protein</fullName>
    </submittedName>
</protein>
<evidence type="ECO:0000313" key="2">
    <source>
        <dbReference type="Proteomes" id="UP001155280"/>
    </source>
</evidence>
<name>A0A9X2REG3_9FLAO</name>
<evidence type="ECO:0000313" key="1">
    <source>
        <dbReference type="EMBL" id="MCP9201326.1"/>
    </source>
</evidence>
<sequence length="332" mass="39099">MDKKLNVKFHIFDLEFQPYKEQSDKIGSFNIIKSCIKYINDERRNNRRFVIIDRHEKRDKAESRKLFISSAAFSFPDKMYKCKIHLIRDKSPSFMDKDTLSFESVDILKNKEIVETTHFYIDMDKLSHPTILCEYNSVGPKISDIEYYFRYISSKSVLHISKACKAQVHMEKSAEQVMHSLQNIFRFRFRARPENLPALYRNTEDAFFSEMQALGKLVDPKTIRVDLGFRDQGGKKVVNETNYKMMTTTKRLLNAVTKDITILENMEDFYLEYEDNDGEDKSYNFIRGKKSLNFKCPLKEGKKGQADPKEMFVLANNAYKNYRSKTINSQND</sequence>
<organism evidence="1 2">
    <name type="scientific">Christiangramia oceanisediminis</name>
    <dbReference type="NCBI Taxonomy" id="2920386"/>
    <lineage>
        <taxon>Bacteria</taxon>
        <taxon>Pseudomonadati</taxon>
        <taxon>Bacteroidota</taxon>
        <taxon>Flavobacteriia</taxon>
        <taxon>Flavobacteriales</taxon>
        <taxon>Flavobacteriaceae</taxon>
        <taxon>Christiangramia</taxon>
    </lineage>
</organism>
<dbReference type="AlphaFoldDB" id="A0A9X2REG3"/>
<gene>
    <name evidence="1" type="ORF">MKO06_15560</name>
</gene>